<name>A0AAW2KB97_SESRA</name>
<reference evidence="2" key="1">
    <citation type="submission" date="2020-06" db="EMBL/GenBank/DDBJ databases">
        <authorList>
            <person name="Li T."/>
            <person name="Hu X."/>
            <person name="Zhang T."/>
            <person name="Song X."/>
            <person name="Zhang H."/>
            <person name="Dai N."/>
            <person name="Sheng W."/>
            <person name="Hou X."/>
            <person name="Wei L."/>
        </authorList>
    </citation>
    <scope>NUCLEOTIDE SEQUENCE</scope>
    <source>
        <strain evidence="2">G02</strain>
        <tissue evidence="2">Leaf</tissue>
    </source>
</reference>
<comment type="caution">
    <text evidence="2">The sequence shown here is derived from an EMBL/GenBank/DDBJ whole genome shotgun (WGS) entry which is preliminary data.</text>
</comment>
<reference evidence="2" key="2">
    <citation type="journal article" date="2024" name="Plant">
        <title>Genomic evolution and insights into agronomic trait innovations of Sesamum species.</title>
        <authorList>
            <person name="Miao H."/>
            <person name="Wang L."/>
            <person name="Qu L."/>
            <person name="Liu H."/>
            <person name="Sun Y."/>
            <person name="Le M."/>
            <person name="Wang Q."/>
            <person name="Wei S."/>
            <person name="Zheng Y."/>
            <person name="Lin W."/>
            <person name="Duan Y."/>
            <person name="Cao H."/>
            <person name="Xiong S."/>
            <person name="Wang X."/>
            <person name="Wei L."/>
            <person name="Li C."/>
            <person name="Ma Q."/>
            <person name="Ju M."/>
            <person name="Zhao R."/>
            <person name="Li G."/>
            <person name="Mu C."/>
            <person name="Tian Q."/>
            <person name="Mei H."/>
            <person name="Zhang T."/>
            <person name="Gao T."/>
            <person name="Zhang H."/>
        </authorList>
    </citation>
    <scope>NUCLEOTIDE SEQUENCE</scope>
    <source>
        <strain evidence="2">G02</strain>
    </source>
</reference>
<dbReference type="AlphaFoldDB" id="A0AAW2KB97"/>
<proteinExistence type="predicted"/>
<gene>
    <name evidence="2" type="ORF">Sradi_6177900</name>
</gene>
<evidence type="ECO:0000256" key="1">
    <source>
        <dbReference type="SAM" id="MobiDB-lite"/>
    </source>
</evidence>
<feature type="compositionally biased region" description="Polar residues" evidence="1">
    <location>
        <begin position="21"/>
        <end position="31"/>
    </location>
</feature>
<feature type="region of interest" description="Disordered" evidence="1">
    <location>
        <begin position="1"/>
        <end position="66"/>
    </location>
</feature>
<protein>
    <submittedName>
        <fullName evidence="2">Uncharacterized protein</fullName>
    </submittedName>
</protein>
<organism evidence="2">
    <name type="scientific">Sesamum radiatum</name>
    <name type="common">Black benniseed</name>
    <dbReference type="NCBI Taxonomy" id="300843"/>
    <lineage>
        <taxon>Eukaryota</taxon>
        <taxon>Viridiplantae</taxon>
        <taxon>Streptophyta</taxon>
        <taxon>Embryophyta</taxon>
        <taxon>Tracheophyta</taxon>
        <taxon>Spermatophyta</taxon>
        <taxon>Magnoliopsida</taxon>
        <taxon>eudicotyledons</taxon>
        <taxon>Gunneridae</taxon>
        <taxon>Pentapetalae</taxon>
        <taxon>asterids</taxon>
        <taxon>lamiids</taxon>
        <taxon>Lamiales</taxon>
        <taxon>Pedaliaceae</taxon>
        <taxon>Sesamum</taxon>
    </lineage>
</organism>
<sequence length="66" mass="7282">MAARSQLHNMPSGFAPPRYGSNRSICPTQLDSETHHHSLHVSQRLKQPFPGSEGRGFEPTTVDLIA</sequence>
<dbReference type="EMBL" id="JACGWJ010000029">
    <property type="protein sequence ID" value="KAL0303098.1"/>
    <property type="molecule type" value="Genomic_DNA"/>
</dbReference>
<accession>A0AAW2KB97</accession>
<evidence type="ECO:0000313" key="2">
    <source>
        <dbReference type="EMBL" id="KAL0303098.1"/>
    </source>
</evidence>